<dbReference type="NCBIfam" id="TIGR01764">
    <property type="entry name" value="excise"/>
    <property type="match status" value="1"/>
</dbReference>
<evidence type="ECO:0000313" key="2">
    <source>
        <dbReference type="EMBL" id="GAX61617.1"/>
    </source>
</evidence>
<name>A0A286U0G0_9BACT</name>
<dbReference type="EMBL" id="BAOS01000027">
    <property type="protein sequence ID" value="GAX61617.1"/>
    <property type="molecule type" value="Genomic_DNA"/>
</dbReference>
<dbReference type="InterPro" id="IPR010093">
    <property type="entry name" value="SinI_DNA-bd"/>
</dbReference>
<keyword evidence="3" id="KW-1185">Reference proteome</keyword>
<dbReference type="OrthoDB" id="597977at2"/>
<evidence type="ECO:0000313" key="3">
    <source>
        <dbReference type="Proteomes" id="UP000218542"/>
    </source>
</evidence>
<accession>A0A286U0G0</accession>
<dbReference type="AlphaFoldDB" id="A0A286U0G0"/>
<gene>
    <name evidence="2" type="ORF">SCALIN_C27_0011</name>
</gene>
<feature type="domain" description="Helix-turn-helix" evidence="1">
    <location>
        <begin position="37"/>
        <end position="83"/>
    </location>
</feature>
<dbReference type="GO" id="GO:0003677">
    <property type="term" value="F:DNA binding"/>
    <property type="evidence" value="ECO:0007669"/>
    <property type="project" value="InterPro"/>
</dbReference>
<dbReference type="RefSeq" id="WP_096894995.1">
    <property type="nucleotide sequence ID" value="NZ_BAOS01000027.1"/>
</dbReference>
<dbReference type="Pfam" id="PF12728">
    <property type="entry name" value="HTH_17"/>
    <property type="match status" value="1"/>
</dbReference>
<sequence>MKFEIDNSQLINDIVEKVVKRITPLLTQNHKNNDNELMTVSELANYLKVKISWVYEKVHVREIPFHKAGRFPRFRKKHVDLWLLNPYHPDLSAYNLNHGKEVRNNERIV</sequence>
<organism evidence="2 3">
    <name type="scientific">Candidatus Scalindua japonica</name>
    <dbReference type="NCBI Taxonomy" id="1284222"/>
    <lineage>
        <taxon>Bacteria</taxon>
        <taxon>Pseudomonadati</taxon>
        <taxon>Planctomycetota</taxon>
        <taxon>Candidatus Brocadiia</taxon>
        <taxon>Candidatus Brocadiales</taxon>
        <taxon>Candidatus Scalinduaceae</taxon>
        <taxon>Candidatus Scalindua</taxon>
    </lineage>
</organism>
<evidence type="ECO:0000259" key="1">
    <source>
        <dbReference type="Pfam" id="PF12728"/>
    </source>
</evidence>
<proteinExistence type="predicted"/>
<reference evidence="3" key="1">
    <citation type="journal article" date="2017" name="Environ. Microbiol. Rep.">
        <title>Genetic Diversity of Marine Anaerobic Ammonium-Oxidizing Bacteria as Revealed by Genomic and Proteomic Analyses of 'Candidatus Scalindua japonica'.</title>
        <authorList>
            <person name="Oshiki M."/>
            <person name="Mizuto K."/>
            <person name="Kimura Z."/>
            <person name="Kindaichi T."/>
            <person name="Satoh H."/>
            <person name="Okabe S."/>
        </authorList>
    </citation>
    <scope>NUCLEOTIDE SEQUENCE [LARGE SCALE GENOMIC DNA]</scope>
    <source>
        <strain evidence="3">husup-a2</strain>
    </source>
</reference>
<comment type="caution">
    <text evidence="2">The sequence shown here is derived from an EMBL/GenBank/DDBJ whole genome shotgun (WGS) entry which is preliminary data.</text>
</comment>
<dbReference type="InterPro" id="IPR041657">
    <property type="entry name" value="HTH_17"/>
</dbReference>
<protein>
    <recommendedName>
        <fullName evidence="1">Helix-turn-helix domain-containing protein</fullName>
    </recommendedName>
</protein>
<dbReference type="Proteomes" id="UP000218542">
    <property type="component" value="Unassembled WGS sequence"/>
</dbReference>